<evidence type="ECO:0000313" key="2">
    <source>
        <dbReference type="EMBL" id="SOY60379.1"/>
    </source>
</evidence>
<gene>
    <name evidence="2" type="ORF">CBM2587_B100043</name>
</gene>
<dbReference type="EMBL" id="OFSQ01000030">
    <property type="protein sequence ID" value="SOY60379.1"/>
    <property type="molecule type" value="Genomic_DNA"/>
</dbReference>
<protein>
    <submittedName>
        <fullName evidence="2">Uncharacterized protein</fullName>
    </submittedName>
</protein>
<accession>A0A975X6P5</accession>
<dbReference type="AlphaFoldDB" id="A0A975X6P5"/>
<comment type="caution">
    <text evidence="2">The sequence shown here is derived from an EMBL/GenBank/DDBJ whole genome shotgun (WGS) entry which is preliminary data.</text>
</comment>
<reference evidence="2 3" key="1">
    <citation type="submission" date="2018-01" db="EMBL/GenBank/DDBJ databases">
        <authorList>
            <person name="Clerissi C."/>
        </authorList>
    </citation>
    <scope>NUCLEOTIDE SEQUENCE [LARGE SCALE GENOMIC DNA]</scope>
    <source>
        <strain evidence="2">Cupriavidus sp. LMG 19464</strain>
    </source>
</reference>
<feature type="compositionally biased region" description="Basic and acidic residues" evidence="1">
    <location>
        <begin position="9"/>
        <end position="21"/>
    </location>
</feature>
<sequence length="105" mass="11529">MCPAPTGHTRKDALADAHDMPGADPHNALRVLGSFAQRKRQDPAALRIISHVVRSGVRSHAARGHAVAPSRRRTHHLVPLVLCQDPRWRAPPHWAPDSITNQADP</sequence>
<organism evidence="2 3">
    <name type="scientific">Cupriavidus taiwanensis</name>
    <dbReference type="NCBI Taxonomy" id="164546"/>
    <lineage>
        <taxon>Bacteria</taxon>
        <taxon>Pseudomonadati</taxon>
        <taxon>Pseudomonadota</taxon>
        <taxon>Betaproteobacteria</taxon>
        <taxon>Burkholderiales</taxon>
        <taxon>Burkholderiaceae</taxon>
        <taxon>Cupriavidus</taxon>
    </lineage>
</organism>
<name>A0A975X6P5_9BURK</name>
<feature type="region of interest" description="Disordered" evidence="1">
    <location>
        <begin position="1"/>
        <end position="25"/>
    </location>
</feature>
<dbReference type="Proteomes" id="UP000256780">
    <property type="component" value="Chromosome CBM2587_b"/>
</dbReference>
<evidence type="ECO:0000256" key="1">
    <source>
        <dbReference type="SAM" id="MobiDB-lite"/>
    </source>
</evidence>
<evidence type="ECO:0000313" key="3">
    <source>
        <dbReference type="Proteomes" id="UP000256780"/>
    </source>
</evidence>
<proteinExistence type="predicted"/>